<dbReference type="RefSeq" id="WP_274262202.1">
    <property type="nucleotide sequence ID" value="NZ_CP117884.1"/>
</dbReference>
<dbReference type="Proteomes" id="UP001220377">
    <property type="component" value="Chromosome"/>
</dbReference>
<evidence type="ECO:0000256" key="10">
    <source>
        <dbReference type="ARBA" id="ARBA00049252"/>
    </source>
</evidence>
<evidence type="ECO:0000256" key="5">
    <source>
        <dbReference type="ARBA" id="ARBA00018266"/>
    </source>
</evidence>
<dbReference type="Pfam" id="PF00383">
    <property type="entry name" value="dCMP_cyt_deam_1"/>
    <property type="match status" value="1"/>
</dbReference>
<dbReference type="InterPro" id="IPR002125">
    <property type="entry name" value="CMP_dCMP_dom"/>
</dbReference>
<sequence length="133" mass="14090">MSRESLVTQAITARNNAYVPYSHFKVGAAVQTEDGTVYTGANIENASYGLTMCAERNAIFAAVCAGARKIAAIAVVADTDDGVSPCGACRQVMTEFTQPNTPVYLGNLHDTIEDTTVGELLPGAFNKEDMHNA</sequence>
<evidence type="ECO:0000256" key="9">
    <source>
        <dbReference type="ARBA" id="ARBA00032005"/>
    </source>
</evidence>
<evidence type="ECO:0000313" key="15">
    <source>
        <dbReference type="Proteomes" id="UP001220377"/>
    </source>
</evidence>
<dbReference type="PROSITE" id="PS51747">
    <property type="entry name" value="CYT_DCMP_DEAMINASES_2"/>
    <property type="match status" value="1"/>
</dbReference>
<keyword evidence="6 12" id="KW-0479">Metal-binding</keyword>
<comment type="similarity">
    <text evidence="3 12">Belongs to the cytidine and deoxycytidylate deaminase family.</text>
</comment>
<evidence type="ECO:0000256" key="4">
    <source>
        <dbReference type="ARBA" id="ARBA00012783"/>
    </source>
</evidence>
<evidence type="ECO:0000256" key="6">
    <source>
        <dbReference type="ARBA" id="ARBA00022723"/>
    </source>
</evidence>
<evidence type="ECO:0000256" key="1">
    <source>
        <dbReference type="ARBA" id="ARBA00001947"/>
    </source>
</evidence>
<organism evidence="14 15">
    <name type="scientific">Lacticaseibacillus pabuli</name>
    <dbReference type="NCBI Taxonomy" id="3025672"/>
    <lineage>
        <taxon>Bacteria</taxon>
        <taxon>Bacillati</taxon>
        <taxon>Bacillota</taxon>
        <taxon>Bacilli</taxon>
        <taxon>Lactobacillales</taxon>
        <taxon>Lactobacillaceae</taxon>
        <taxon>Lacticaseibacillus</taxon>
    </lineage>
</organism>
<dbReference type="PANTHER" id="PTHR11644">
    <property type="entry name" value="CYTIDINE DEAMINASE"/>
    <property type="match status" value="1"/>
</dbReference>
<gene>
    <name evidence="14" type="ORF">PQ472_06000</name>
</gene>
<reference evidence="14 15" key="1">
    <citation type="submission" date="2023-02" db="EMBL/GenBank/DDBJ databases">
        <title>Genome sequence of Lacticaseibacillus sp. KACC 23028.</title>
        <authorList>
            <person name="Kim S."/>
            <person name="Heo J."/>
            <person name="Kwon S.-W."/>
        </authorList>
    </citation>
    <scope>NUCLEOTIDE SEQUENCE [LARGE SCALE GENOMIC DNA]</scope>
    <source>
        <strain evidence="14 15">KACC 23028</strain>
    </source>
</reference>
<proteinExistence type="inferred from homology"/>
<dbReference type="InterPro" id="IPR016192">
    <property type="entry name" value="APOBEC/CMP_deaminase_Zn-bd"/>
</dbReference>
<evidence type="ECO:0000256" key="8">
    <source>
        <dbReference type="ARBA" id="ARBA00022833"/>
    </source>
</evidence>
<protein>
    <recommendedName>
        <fullName evidence="5 12">Cytidine deaminase</fullName>
        <ecNumber evidence="4 12">3.5.4.5</ecNumber>
    </recommendedName>
    <alternativeName>
        <fullName evidence="9 12">Cytidine aminohydrolase</fullName>
    </alternativeName>
</protein>
<dbReference type="InterPro" id="IPR006262">
    <property type="entry name" value="Cyt_deam_tetra"/>
</dbReference>
<dbReference type="CDD" id="cd01283">
    <property type="entry name" value="cytidine_deaminase"/>
    <property type="match status" value="1"/>
</dbReference>
<evidence type="ECO:0000256" key="11">
    <source>
        <dbReference type="ARBA" id="ARBA00049558"/>
    </source>
</evidence>
<comment type="cofactor">
    <cofactor evidence="1 12">
        <name>Zn(2+)</name>
        <dbReference type="ChEBI" id="CHEBI:29105"/>
    </cofactor>
</comment>
<name>A0ABY7WUF5_9LACO</name>
<comment type="catalytic activity">
    <reaction evidence="11 12">
        <text>cytidine + H2O + H(+) = uridine + NH4(+)</text>
        <dbReference type="Rhea" id="RHEA:16069"/>
        <dbReference type="ChEBI" id="CHEBI:15377"/>
        <dbReference type="ChEBI" id="CHEBI:15378"/>
        <dbReference type="ChEBI" id="CHEBI:16704"/>
        <dbReference type="ChEBI" id="CHEBI:17562"/>
        <dbReference type="ChEBI" id="CHEBI:28938"/>
        <dbReference type="EC" id="3.5.4.5"/>
    </reaction>
</comment>
<dbReference type="PROSITE" id="PS00903">
    <property type="entry name" value="CYT_DCMP_DEAMINASES_1"/>
    <property type="match status" value="1"/>
</dbReference>
<evidence type="ECO:0000256" key="3">
    <source>
        <dbReference type="ARBA" id="ARBA00006576"/>
    </source>
</evidence>
<dbReference type="NCBIfam" id="NF004064">
    <property type="entry name" value="PRK05578.1"/>
    <property type="match status" value="1"/>
</dbReference>
<dbReference type="EMBL" id="CP117884">
    <property type="protein sequence ID" value="WDF83788.1"/>
    <property type="molecule type" value="Genomic_DNA"/>
</dbReference>
<feature type="domain" description="CMP/dCMP-type deaminase" evidence="13">
    <location>
        <begin position="1"/>
        <end position="128"/>
    </location>
</feature>
<keyword evidence="8 12" id="KW-0862">Zinc</keyword>
<dbReference type="NCBIfam" id="TIGR01354">
    <property type="entry name" value="cyt_deam_tetra"/>
    <property type="match status" value="1"/>
</dbReference>
<dbReference type="PANTHER" id="PTHR11644:SF2">
    <property type="entry name" value="CYTIDINE DEAMINASE"/>
    <property type="match status" value="1"/>
</dbReference>
<comment type="catalytic activity">
    <reaction evidence="10 12">
        <text>2'-deoxycytidine + H2O + H(+) = 2'-deoxyuridine + NH4(+)</text>
        <dbReference type="Rhea" id="RHEA:13433"/>
        <dbReference type="ChEBI" id="CHEBI:15377"/>
        <dbReference type="ChEBI" id="CHEBI:15378"/>
        <dbReference type="ChEBI" id="CHEBI:15698"/>
        <dbReference type="ChEBI" id="CHEBI:16450"/>
        <dbReference type="ChEBI" id="CHEBI:28938"/>
        <dbReference type="EC" id="3.5.4.5"/>
    </reaction>
</comment>
<accession>A0ABY7WUF5</accession>
<dbReference type="GO" id="GO:0004126">
    <property type="term" value="F:cytidine deaminase activity"/>
    <property type="evidence" value="ECO:0007669"/>
    <property type="project" value="UniProtKB-EC"/>
</dbReference>
<evidence type="ECO:0000259" key="13">
    <source>
        <dbReference type="PROSITE" id="PS51747"/>
    </source>
</evidence>
<keyword evidence="7 12" id="KW-0378">Hydrolase</keyword>
<comment type="function">
    <text evidence="2 12">This enzyme scavenges exogenous and endogenous cytidine and 2'-deoxycytidine for UMP synthesis.</text>
</comment>
<dbReference type="InterPro" id="IPR050202">
    <property type="entry name" value="Cyt/Deoxycyt_deaminase"/>
</dbReference>
<evidence type="ECO:0000313" key="14">
    <source>
        <dbReference type="EMBL" id="WDF83788.1"/>
    </source>
</evidence>
<evidence type="ECO:0000256" key="2">
    <source>
        <dbReference type="ARBA" id="ARBA00003949"/>
    </source>
</evidence>
<dbReference type="InterPro" id="IPR016193">
    <property type="entry name" value="Cytidine_deaminase-like"/>
</dbReference>
<dbReference type="SUPFAM" id="SSF53927">
    <property type="entry name" value="Cytidine deaminase-like"/>
    <property type="match status" value="1"/>
</dbReference>
<evidence type="ECO:0000256" key="12">
    <source>
        <dbReference type="RuleBase" id="RU364006"/>
    </source>
</evidence>
<dbReference type="EC" id="3.5.4.5" evidence="4 12"/>
<dbReference type="Gene3D" id="3.40.140.10">
    <property type="entry name" value="Cytidine Deaminase, domain 2"/>
    <property type="match status" value="1"/>
</dbReference>
<evidence type="ECO:0000256" key="7">
    <source>
        <dbReference type="ARBA" id="ARBA00022801"/>
    </source>
</evidence>
<keyword evidence="15" id="KW-1185">Reference proteome</keyword>